<dbReference type="Gene3D" id="1.10.443.10">
    <property type="entry name" value="Intergrase catalytic core"/>
    <property type="match status" value="1"/>
</dbReference>
<proteinExistence type="inferred from homology"/>
<reference evidence="8 9" key="1">
    <citation type="submission" date="2024-09" db="EMBL/GenBank/DDBJ databases">
        <authorList>
            <person name="Sun Q."/>
            <person name="Mori K."/>
        </authorList>
    </citation>
    <scope>NUCLEOTIDE SEQUENCE [LARGE SCALE GENOMIC DNA]</scope>
    <source>
        <strain evidence="8 9">NCAIM B.02301</strain>
    </source>
</reference>
<dbReference type="RefSeq" id="WP_273845672.1">
    <property type="nucleotide sequence ID" value="NZ_JAQQWT010000014.1"/>
</dbReference>
<evidence type="ECO:0000256" key="2">
    <source>
        <dbReference type="ARBA" id="ARBA00022908"/>
    </source>
</evidence>
<keyword evidence="4" id="KW-0233">DNA recombination</keyword>
<protein>
    <submittedName>
        <fullName evidence="8">Tyrosine-type recombinase/integrase</fullName>
    </submittedName>
</protein>
<evidence type="ECO:0000259" key="6">
    <source>
        <dbReference type="PROSITE" id="PS51898"/>
    </source>
</evidence>
<dbReference type="SUPFAM" id="SSF56349">
    <property type="entry name" value="DNA breaking-rejoining enzymes"/>
    <property type="match status" value="1"/>
</dbReference>
<dbReference type="Proteomes" id="UP001589833">
    <property type="component" value="Unassembled WGS sequence"/>
</dbReference>
<evidence type="ECO:0000256" key="4">
    <source>
        <dbReference type="ARBA" id="ARBA00023172"/>
    </source>
</evidence>
<dbReference type="InterPro" id="IPR010998">
    <property type="entry name" value="Integrase_recombinase_N"/>
</dbReference>
<keyword evidence="2" id="KW-0229">DNA integration</keyword>
<dbReference type="InterPro" id="IPR002104">
    <property type="entry name" value="Integrase_catalytic"/>
</dbReference>
<accession>A0ABV6NG84</accession>
<evidence type="ECO:0000256" key="5">
    <source>
        <dbReference type="PROSITE-ProRule" id="PRU01248"/>
    </source>
</evidence>
<dbReference type="InterPro" id="IPR044068">
    <property type="entry name" value="CB"/>
</dbReference>
<dbReference type="InterPro" id="IPR004107">
    <property type="entry name" value="Integrase_SAM-like_N"/>
</dbReference>
<sequence>MSSIKKEEDGKYSFVVDIGKNPFTGKRRQIRRKGFNTIKEAKEAMKTILLKAEANRDLNNDISNAKFMDFLEQWIEHKKIAVQYSTYSRYKQTKKYLLEPYFQNIKIYQINENVLNNFILSLVKQGKAPSTIRRAWSTVRSALKKAAKKKGFNIEICEDILLPQMTNNSRVWTEEQINKFLNAPNFCRRLSRHYNASAFALLTGMRKQEVLGLRWKDIYVDEKVCHIQQTVTETSGGYKVLFRGKTDTSLGKVALPDKAFEYLRRQKVQQENDKNLLGDHYNDQDLVFCRKDGGVLKPSLLNNGFKLCINHIGLPYIRFHDLRHTHATYLLSKGINPKVVQERLRHKDIRTTLGIYGHVTLTMQKEAADLLDKSFN</sequence>
<dbReference type="InterPro" id="IPR011010">
    <property type="entry name" value="DNA_brk_join_enz"/>
</dbReference>
<dbReference type="Pfam" id="PF00589">
    <property type="entry name" value="Phage_integrase"/>
    <property type="match status" value="1"/>
</dbReference>
<dbReference type="PANTHER" id="PTHR30349:SF64">
    <property type="entry name" value="PROPHAGE INTEGRASE INTD-RELATED"/>
    <property type="match status" value="1"/>
</dbReference>
<dbReference type="Pfam" id="PF14657">
    <property type="entry name" value="Arm-DNA-bind_4"/>
    <property type="match status" value="1"/>
</dbReference>
<dbReference type="Pfam" id="PF14659">
    <property type="entry name" value="Phage_int_SAM_3"/>
    <property type="match status" value="1"/>
</dbReference>
<evidence type="ECO:0000259" key="7">
    <source>
        <dbReference type="PROSITE" id="PS51900"/>
    </source>
</evidence>
<keyword evidence="3 5" id="KW-0238">DNA-binding</keyword>
<dbReference type="Gene3D" id="1.10.150.130">
    <property type="match status" value="1"/>
</dbReference>
<dbReference type="EMBL" id="JBHLTR010000016">
    <property type="protein sequence ID" value="MFC0559704.1"/>
    <property type="molecule type" value="Genomic_DNA"/>
</dbReference>
<gene>
    <name evidence="8" type="ORF">ACFFH4_11665</name>
</gene>
<feature type="domain" description="Tyr recombinase" evidence="6">
    <location>
        <begin position="167"/>
        <end position="369"/>
    </location>
</feature>
<comment type="caution">
    <text evidence="8">The sequence shown here is derived from an EMBL/GenBank/DDBJ whole genome shotgun (WGS) entry which is preliminary data.</text>
</comment>
<dbReference type="InterPro" id="IPR050090">
    <property type="entry name" value="Tyrosine_recombinase_XerCD"/>
</dbReference>
<dbReference type="PROSITE" id="PS51900">
    <property type="entry name" value="CB"/>
    <property type="match status" value="1"/>
</dbReference>
<evidence type="ECO:0000256" key="1">
    <source>
        <dbReference type="ARBA" id="ARBA00008857"/>
    </source>
</evidence>
<feature type="domain" description="Core-binding (CB)" evidence="7">
    <location>
        <begin position="65"/>
        <end position="147"/>
    </location>
</feature>
<comment type="similarity">
    <text evidence="1">Belongs to the 'phage' integrase family.</text>
</comment>
<evidence type="ECO:0000313" key="8">
    <source>
        <dbReference type="EMBL" id="MFC0559704.1"/>
    </source>
</evidence>
<dbReference type="InterPro" id="IPR013762">
    <property type="entry name" value="Integrase-like_cat_sf"/>
</dbReference>
<dbReference type="PROSITE" id="PS51898">
    <property type="entry name" value="TYR_RECOMBINASE"/>
    <property type="match status" value="1"/>
</dbReference>
<name>A0ABV6NG84_9BACI</name>
<evidence type="ECO:0000313" key="9">
    <source>
        <dbReference type="Proteomes" id="UP001589833"/>
    </source>
</evidence>
<evidence type="ECO:0000256" key="3">
    <source>
        <dbReference type="ARBA" id="ARBA00023125"/>
    </source>
</evidence>
<dbReference type="PANTHER" id="PTHR30349">
    <property type="entry name" value="PHAGE INTEGRASE-RELATED"/>
    <property type="match status" value="1"/>
</dbReference>
<dbReference type="InterPro" id="IPR028259">
    <property type="entry name" value="AP2-like_int_N"/>
</dbReference>
<organism evidence="8 9">
    <name type="scientific">Halalkalibacter alkalisediminis</name>
    <dbReference type="NCBI Taxonomy" id="935616"/>
    <lineage>
        <taxon>Bacteria</taxon>
        <taxon>Bacillati</taxon>
        <taxon>Bacillota</taxon>
        <taxon>Bacilli</taxon>
        <taxon>Bacillales</taxon>
        <taxon>Bacillaceae</taxon>
        <taxon>Halalkalibacter</taxon>
    </lineage>
</organism>
<keyword evidence="9" id="KW-1185">Reference proteome</keyword>
<dbReference type="CDD" id="cd01189">
    <property type="entry name" value="INT_ICEBs1_C_like"/>
    <property type="match status" value="1"/>
</dbReference>